<evidence type="ECO:0000313" key="2">
    <source>
        <dbReference type="Proteomes" id="UP000712281"/>
    </source>
</evidence>
<gene>
    <name evidence="1" type="ORF">F2Q68_00032679</name>
</gene>
<comment type="caution">
    <text evidence="1">The sequence shown here is derived from an EMBL/GenBank/DDBJ whole genome shotgun (WGS) entry which is preliminary data.</text>
</comment>
<name>A0A8S9GCC7_BRACR</name>
<reference evidence="1" key="1">
    <citation type="submission" date="2019-12" db="EMBL/GenBank/DDBJ databases">
        <title>Genome sequencing and annotation of Brassica cretica.</title>
        <authorList>
            <person name="Studholme D.J."/>
            <person name="Sarris P.F."/>
        </authorList>
    </citation>
    <scope>NUCLEOTIDE SEQUENCE</scope>
    <source>
        <strain evidence="1">PFS-001/15</strain>
        <tissue evidence="1">Leaf</tissue>
    </source>
</reference>
<sequence length="161" mass="17916">MHGRLMDQKILEGNTEVAPVATRVHVNGLEERLRGLFPLEKKTRKMHISFCETPSNVNVSNSELKSDFYINIVVVGQDDSGKSTDTGHLIDKLHGLGSFRPPSTTALSLLLLNILISSRTWLVVPPRMIVLFLSLTPPLVVLKLVSLRMDRPMSTLSLLHP</sequence>
<dbReference type="EMBL" id="QGKW02002005">
    <property type="protein sequence ID" value="KAF2543510.1"/>
    <property type="molecule type" value="Genomic_DNA"/>
</dbReference>
<accession>A0A8S9GCC7</accession>
<protein>
    <recommendedName>
        <fullName evidence="3">Tr-type G domain-containing protein</fullName>
    </recommendedName>
</protein>
<proteinExistence type="predicted"/>
<evidence type="ECO:0008006" key="3">
    <source>
        <dbReference type="Google" id="ProtNLM"/>
    </source>
</evidence>
<dbReference type="Proteomes" id="UP000712281">
    <property type="component" value="Unassembled WGS sequence"/>
</dbReference>
<organism evidence="1 2">
    <name type="scientific">Brassica cretica</name>
    <name type="common">Mustard</name>
    <dbReference type="NCBI Taxonomy" id="69181"/>
    <lineage>
        <taxon>Eukaryota</taxon>
        <taxon>Viridiplantae</taxon>
        <taxon>Streptophyta</taxon>
        <taxon>Embryophyta</taxon>
        <taxon>Tracheophyta</taxon>
        <taxon>Spermatophyta</taxon>
        <taxon>Magnoliopsida</taxon>
        <taxon>eudicotyledons</taxon>
        <taxon>Gunneridae</taxon>
        <taxon>Pentapetalae</taxon>
        <taxon>rosids</taxon>
        <taxon>malvids</taxon>
        <taxon>Brassicales</taxon>
        <taxon>Brassicaceae</taxon>
        <taxon>Brassiceae</taxon>
        <taxon>Brassica</taxon>
    </lineage>
</organism>
<dbReference type="AlphaFoldDB" id="A0A8S9GCC7"/>
<evidence type="ECO:0000313" key="1">
    <source>
        <dbReference type="EMBL" id="KAF2543510.1"/>
    </source>
</evidence>